<dbReference type="GO" id="GO:0008270">
    <property type="term" value="F:zinc ion binding"/>
    <property type="evidence" value="ECO:0007669"/>
    <property type="project" value="UniProtKB-KW"/>
</dbReference>
<organism evidence="7 8">
    <name type="scientific">Ascaris lumbricoides</name>
    <name type="common">Giant roundworm</name>
    <dbReference type="NCBI Taxonomy" id="6252"/>
    <lineage>
        <taxon>Eukaryota</taxon>
        <taxon>Metazoa</taxon>
        <taxon>Ecdysozoa</taxon>
        <taxon>Nematoda</taxon>
        <taxon>Chromadorea</taxon>
        <taxon>Rhabditida</taxon>
        <taxon>Spirurina</taxon>
        <taxon>Ascaridomorpha</taxon>
        <taxon>Ascaridoidea</taxon>
        <taxon>Ascarididae</taxon>
        <taxon>Ascaris</taxon>
    </lineage>
</organism>
<proteinExistence type="predicted"/>
<dbReference type="AlphaFoldDB" id="A0A0M3HTJ4"/>
<protein>
    <submittedName>
        <fullName evidence="8">C2H2-type domain-containing protein</fullName>
    </submittedName>
</protein>
<feature type="region of interest" description="Disordered" evidence="5">
    <location>
        <begin position="1"/>
        <end position="23"/>
    </location>
</feature>
<dbReference type="WBParaSite" id="ALUE_0000597001-mRNA-1">
    <property type="protein sequence ID" value="ALUE_0000597001-mRNA-1"/>
    <property type="gene ID" value="ALUE_0000597001"/>
</dbReference>
<dbReference type="Gene3D" id="3.30.160.60">
    <property type="entry name" value="Classic Zinc Finger"/>
    <property type="match status" value="1"/>
</dbReference>
<evidence type="ECO:0000313" key="8">
    <source>
        <dbReference type="WBParaSite" id="ALUE_0000597001-mRNA-1"/>
    </source>
</evidence>
<evidence type="ECO:0000256" key="2">
    <source>
        <dbReference type="ARBA" id="ARBA00022771"/>
    </source>
</evidence>
<evidence type="ECO:0000256" key="1">
    <source>
        <dbReference type="ARBA" id="ARBA00022723"/>
    </source>
</evidence>
<dbReference type="SUPFAM" id="SSF57667">
    <property type="entry name" value="beta-beta-alpha zinc fingers"/>
    <property type="match status" value="1"/>
</dbReference>
<evidence type="ECO:0000256" key="3">
    <source>
        <dbReference type="ARBA" id="ARBA00022833"/>
    </source>
</evidence>
<sequence length="259" mass="27753">MPKVISDEAIRAQTKPSTSSQMAVQLQSCDQSPLGKLVEQYNRLTSEGRACEEKSGKKETRAEYVMSSAALVDAMPYATPTPYPTYAWSTATSPWWTEPPSAWPLTYAPNVAAETAAYSPYLAPQFQGLLSATVSGQAAMPTSSPSHSVVTCKASTTSAVAAAAAAAAALPQVGGGKFPSTRSNCECPNCQETERLGMANISAKKRGIHNCHVPGCGKLYSKSSHLKAHLRWHSGERPFVCIFLVKLSHSHKLPFYLLS</sequence>
<evidence type="ECO:0000256" key="5">
    <source>
        <dbReference type="SAM" id="MobiDB-lite"/>
    </source>
</evidence>
<evidence type="ECO:0000313" key="7">
    <source>
        <dbReference type="Proteomes" id="UP000036681"/>
    </source>
</evidence>
<reference evidence="8" key="1">
    <citation type="submission" date="2017-02" db="UniProtKB">
        <authorList>
            <consortium name="WormBaseParasite"/>
        </authorList>
    </citation>
    <scope>IDENTIFICATION</scope>
</reference>
<feature type="compositionally biased region" description="Basic and acidic residues" evidence="5">
    <location>
        <begin position="1"/>
        <end position="10"/>
    </location>
</feature>
<dbReference type="InterPro" id="IPR036236">
    <property type="entry name" value="Znf_C2H2_sf"/>
</dbReference>
<keyword evidence="1" id="KW-0479">Metal-binding</keyword>
<dbReference type="PANTHER" id="PTHR23235">
    <property type="entry name" value="KRUEPPEL-LIKE TRANSCRIPTION FACTOR"/>
    <property type="match status" value="1"/>
</dbReference>
<feature type="compositionally biased region" description="Polar residues" evidence="5">
    <location>
        <begin position="14"/>
        <end position="23"/>
    </location>
</feature>
<dbReference type="PROSITE" id="PS50157">
    <property type="entry name" value="ZINC_FINGER_C2H2_2"/>
    <property type="match status" value="1"/>
</dbReference>
<dbReference type="InterPro" id="IPR013087">
    <property type="entry name" value="Znf_C2H2_type"/>
</dbReference>
<dbReference type="PROSITE" id="PS00028">
    <property type="entry name" value="ZINC_FINGER_C2H2_1"/>
    <property type="match status" value="1"/>
</dbReference>
<feature type="domain" description="C2H2-type" evidence="6">
    <location>
        <begin position="209"/>
        <end position="238"/>
    </location>
</feature>
<dbReference type="PANTHER" id="PTHR23235:SF177">
    <property type="entry name" value="C2H2-TYPE DOMAIN-CONTAINING PROTEIN"/>
    <property type="match status" value="1"/>
</dbReference>
<accession>A0A0M3HTJ4</accession>
<evidence type="ECO:0000259" key="6">
    <source>
        <dbReference type="PROSITE" id="PS50157"/>
    </source>
</evidence>
<dbReference type="GO" id="GO:0000978">
    <property type="term" value="F:RNA polymerase II cis-regulatory region sequence-specific DNA binding"/>
    <property type="evidence" value="ECO:0007669"/>
    <property type="project" value="TreeGrafter"/>
</dbReference>
<name>A0A0M3HTJ4_ASCLU</name>
<keyword evidence="3" id="KW-0862">Zinc</keyword>
<dbReference type="GO" id="GO:0000981">
    <property type="term" value="F:DNA-binding transcription factor activity, RNA polymerase II-specific"/>
    <property type="evidence" value="ECO:0007669"/>
    <property type="project" value="TreeGrafter"/>
</dbReference>
<dbReference type="Proteomes" id="UP000036681">
    <property type="component" value="Unplaced"/>
</dbReference>
<evidence type="ECO:0000256" key="4">
    <source>
        <dbReference type="PROSITE-ProRule" id="PRU00042"/>
    </source>
</evidence>
<keyword evidence="2 4" id="KW-0863">Zinc-finger</keyword>
<keyword evidence="7" id="KW-1185">Reference proteome</keyword>